<dbReference type="Pfam" id="PF21181">
    <property type="entry name" value="SsfX3_N"/>
    <property type="match status" value="1"/>
</dbReference>
<reference evidence="3" key="1">
    <citation type="submission" date="2018-05" db="EMBL/GenBank/DDBJ databases">
        <authorList>
            <person name="Lanie J.A."/>
            <person name="Ng W.-L."/>
            <person name="Kazmierczak K.M."/>
            <person name="Andrzejewski T.M."/>
            <person name="Davidsen T.M."/>
            <person name="Wayne K.J."/>
            <person name="Tettelin H."/>
            <person name="Glass J.I."/>
            <person name="Rusch D."/>
            <person name="Podicherti R."/>
            <person name="Tsui H.-C.T."/>
            <person name="Winkler M.E."/>
        </authorList>
    </citation>
    <scope>NUCLEOTIDE SEQUENCE</scope>
</reference>
<dbReference type="InterPro" id="IPR013830">
    <property type="entry name" value="SGNH_hydro"/>
</dbReference>
<dbReference type="Gene3D" id="3.40.50.1110">
    <property type="entry name" value="SGNH hydrolase"/>
    <property type="match status" value="1"/>
</dbReference>
<sequence length="202" mass="22048">MQSVSPDDPRLIWSGAISLEQKDGWVKPWRVPYRDLDLYSPGEVTLAARAELPSGVRLRFATDSQQIILTTDPMSDAGSFDLYADGVLVDTVTFVEGQSSTSFCGLPSGGKTVEIWLSPYVAFKLRRMELDAVAELDKSEDPRPAWVTYGSSITHCRAAGSPSFTWPGVVARARNLNLTSLGFGGQCHADPMIARLIRDLPA</sequence>
<feature type="non-terminal residue" evidence="3">
    <location>
        <position position="202"/>
    </location>
</feature>
<gene>
    <name evidence="3" type="ORF">METZ01_LOCUS300352</name>
</gene>
<dbReference type="AlphaFoldDB" id="A0A382MG75"/>
<dbReference type="Gene3D" id="2.60.120.260">
    <property type="entry name" value="Galactose-binding domain-like"/>
    <property type="match status" value="1"/>
</dbReference>
<feature type="domain" description="SsfX3-like N-terminal" evidence="2">
    <location>
        <begin position="12"/>
        <end position="125"/>
    </location>
</feature>
<evidence type="ECO:0000313" key="3">
    <source>
        <dbReference type="EMBL" id="SVC47498.1"/>
    </source>
</evidence>
<dbReference type="Pfam" id="PF14606">
    <property type="entry name" value="Lipase_GDSL_3"/>
    <property type="match status" value="1"/>
</dbReference>
<protein>
    <submittedName>
        <fullName evidence="3">Uncharacterized protein</fullName>
    </submittedName>
</protein>
<organism evidence="3">
    <name type="scientific">marine metagenome</name>
    <dbReference type="NCBI Taxonomy" id="408172"/>
    <lineage>
        <taxon>unclassified sequences</taxon>
        <taxon>metagenomes</taxon>
        <taxon>ecological metagenomes</taxon>
    </lineage>
</organism>
<dbReference type="SUPFAM" id="SSF52266">
    <property type="entry name" value="SGNH hydrolase"/>
    <property type="match status" value="1"/>
</dbReference>
<dbReference type="InterPro" id="IPR036514">
    <property type="entry name" value="SGNH_hydro_sf"/>
</dbReference>
<proteinExistence type="predicted"/>
<dbReference type="InterPro" id="IPR048977">
    <property type="entry name" value="SsfX3-like_N"/>
</dbReference>
<accession>A0A382MG75</accession>
<evidence type="ECO:0000259" key="2">
    <source>
        <dbReference type="Pfam" id="PF21181"/>
    </source>
</evidence>
<feature type="domain" description="SGNH hydrolase-type esterase" evidence="1">
    <location>
        <begin position="147"/>
        <end position="200"/>
    </location>
</feature>
<evidence type="ECO:0000259" key="1">
    <source>
        <dbReference type="Pfam" id="PF14606"/>
    </source>
</evidence>
<name>A0A382MG75_9ZZZZ</name>
<dbReference type="EMBL" id="UINC01093233">
    <property type="protein sequence ID" value="SVC47498.1"/>
    <property type="molecule type" value="Genomic_DNA"/>
</dbReference>